<reference evidence="3" key="1">
    <citation type="journal article" date="2012" name="MBio">
        <title>Comparative genome analysis of Trichophyton rubrum and related dermatophytes reveals candidate genes involved in infection.</title>
        <authorList>
            <person name="Martinez D.A."/>
            <person name="Oliver B.G."/>
            <person name="Graeser Y."/>
            <person name="Goldberg J.M."/>
            <person name="Li W."/>
            <person name="Martinez-Rossi N.M."/>
            <person name="Monod M."/>
            <person name="Shelest E."/>
            <person name="Barton R.C."/>
            <person name="Birch E."/>
            <person name="Brakhage A.A."/>
            <person name="Chen Z."/>
            <person name="Gurr S.J."/>
            <person name="Heiman D."/>
            <person name="Heitman J."/>
            <person name="Kosti I."/>
            <person name="Rossi A."/>
            <person name="Saif S."/>
            <person name="Samalova M."/>
            <person name="Saunders C.W."/>
            <person name="Shea T."/>
            <person name="Summerbell R.C."/>
            <person name="Xu J."/>
            <person name="Young S."/>
            <person name="Zeng Q."/>
            <person name="Birren B.W."/>
            <person name="Cuomo C.A."/>
            <person name="White T.C."/>
        </authorList>
    </citation>
    <scope>NUCLEOTIDE SEQUENCE [LARGE SCALE GENOMIC DNA]</scope>
    <source>
        <strain evidence="3">ATCC MYA-4605 / CBS 113480</strain>
    </source>
</reference>
<evidence type="ECO:0000313" key="3">
    <source>
        <dbReference type="Proteomes" id="UP000002035"/>
    </source>
</evidence>
<protein>
    <submittedName>
        <fullName evidence="2">Uncharacterized protein</fullName>
    </submittedName>
</protein>
<keyword evidence="3" id="KW-1185">Reference proteome</keyword>
<organism evidence="2 3">
    <name type="scientific">Arthroderma otae (strain ATCC MYA-4605 / CBS 113480)</name>
    <name type="common">Microsporum canis</name>
    <dbReference type="NCBI Taxonomy" id="554155"/>
    <lineage>
        <taxon>Eukaryota</taxon>
        <taxon>Fungi</taxon>
        <taxon>Dikarya</taxon>
        <taxon>Ascomycota</taxon>
        <taxon>Pezizomycotina</taxon>
        <taxon>Eurotiomycetes</taxon>
        <taxon>Eurotiomycetidae</taxon>
        <taxon>Onygenales</taxon>
        <taxon>Arthrodermataceae</taxon>
        <taxon>Microsporum</taxon>
    </lineage>
</organism>
<dbReference type="EMBL" id="DS995701">
    <property type="protein sequence ID" value="EEQ27753.1"/>
    <property type="molecule type" value="Genomic_DNA"/>
</dbReference>
<evidence type="ECO:0000256" key="1">
    <source>
        <dbReference type="SAM" id="MobiDB-lite"/>
    </source>
</evidence>
<dbReference type="RefSeq" id="XP_002850537.1">
    <property type="nucleotide sequence ID" value="XM_002850491.1"/>
</dbReference>
<dbReference type="VEuPathDB" id="FungiDB:MCYG_00641"/>
<name>C5FD69_ARTOC</name>
<proteinExistence type="predicted"/>
<dbReference type="AlphaFoldDB" id="C5FD69"/>
<sequence>MEDESRVKRREASMVASESFFLVRNKNEAKSQSRNLWMFRNFPFLQVFFSAEGHMQWSKMIGWSKPISCLKWKGAVVSKHDVSVVVLGKTAHGKKQRSRDEAERKREMMRRRRRGGGGETVLPSYLCWSLSMMQ</sequence>
<feature type="region of interest" description="Disordered" evidence="1">
    <location>
        <begin position="89"/>
        <end position="117"/>
    </location>
</feature>
<evidence type="ECO:0000313" key="2">
    <source>
        <dbReference type="EMBL" id="EEQ27753.1"/>
    </source>
</evidence>
<dbReference type="HOGENOM" id="CLU_1895679_0_0_1"/>
<accession>C5FD69</accession>
<dbReference type="GeneID" id="9225843"/>
<dbReference type="Proteomes" id="UP000002035">
    <property type="component" value="Unassembled WGS sequence"/>
</dbReference>
<gene>
    <name evidence="2" type="ORF">MCYG_00641</name>
</gene>